<comment type="caution">
    <text evidence="2">The sequence shown here is derived from an EMBL/GenBank/DDBJ whole genome shotgun (WGS) entry which is preliminary data.</text>
</comment>
<dbReference type="Pfam" id="PF13400">
    <property type="entry name" value="Tad"/>
    <property type="match status" value="1"/>
</dbReference>
<keyword evidence="3" id="KW-1185">Reference proteome</keyword>
<protein>
    <submittedName>
        <fullName evidence="2">Flp pilus assembly protein TadG</fullName>
    </submittedName>
</protein>
<evidence type="ECO:0000313" key="3">
    <source>
        <dbReference type="Proteomes" id="UP000579647"/>
    </source>
</evidence>
<feature type="domain" description="Putative Flp pilus-assembly TadG-like N-terminal" evidence="1">
    <location>
        <begin position="12"/>
        <end position="58"/>
    </location>
</feature>
<gene>
    <name evidence="2" type="ORF">HNR07_004564</name>
</gene>
<reference evidence="2 3" key="1">
    <citation type="submission" date="2020-08" db="EMBL/GenBank/DDBJ databases">
        <title>Sequencing the genomes of 1000 actinobacteria strains.</title>
        <authorList>
            <person name="Klenk H.-P."/>
        </authorList>
    </citation>
    <scope>NUCLEOTIDE SEQUENCE [LARGE SCALE GENOMIC DNA]</scope>
    <source>
        <strain evidence="2 3">DSM 44598</strain>
    </source>
</reference>
<dbReference type="AlphaFoldDB" id="A0A840WP94"/>
<dbReference type="InterPro" id="IPR028087">
    <property type="entry name" value="Tad_N"/>
</dbReference>
<dbReference type="RefSeq" id="WP_017567533.1">
    <property type="nucleotide sequence ID" value="NZ_BAAAKM010000111.1"/>
</dbReference>
<dbReference type="EMBL" id="JACHDO010000001">
    <property type="protein sequence ID" value="MBB5493427.1"/>
    <property type="molecule type" value="Genomic_DNA"/>
</dbReference>
<name>A0A840WP94_9ACTN</name>
<evidence type="ECO:0000313" key="2">
    <source>
        <dbReference type="EMBL" id="MBB5493427.1"/>
    </source>
</evidence>
<sequence>MNLHPKAAEDRGTATAFLLIGALALLLFLALAIDTGLALAQKNRSFHLAQEAARVGAQEVDLATYRADGSISLDPEAAAAAARAYLADTGTEGAVTVDGDTVTVTTTTDFTFVLFPIGTHPVGATATATPLTDDDLPSP</sequence>
<proteinExistence type="predicted"/>
<evidence type="ECO:0000259" key="1">
    <source>
        <dbReference type="Pfam" id="PF13400"/>
    </source>
</evidence>
<organism evidence="2 3">
    <name type="scientific">Nocardiopsis metallicus</name>
    <dbReference type="NCBI Taxonomy" id="179819"/>
    <lineage>
        <taxon>Bacteria</taxon>
        <taxon>Bacillati</taxon>
        <taxon>Actinomycetota</taxon>
        <taxon>Actinomycetes</taxon>
        <taxon>Streptosporangiales</taxon>
        <taxon>Nocardiopsidaceae</taxon>
        <taxon>Nocardiopsis</taxon>
    </lineage>
</organism>
<dbReference type="Proteomes" id="UP000579647">
    <property type="component" value="Unassembled WGS sequence"/>
</dbReference>
<accession>A0A840WP94</accession>